<sequence length="1423" mass="154331">MGKHEDKDVSSCTVLESSKETISDRKASGDSEETQVFEPDACDVQVQGQCVTKGSSTEGVVTEDGGSCIGVNIMVGVRGSDINVDGVFIRDFGGGGGRNLSEEATKSRGGSRELGSEGDVKTLGQSSGVAESKEGELVEDVARVREVNLGLVTEVGNSSGVAESKEEGELVENIPRVRDVNLGVETDVGKSSGIAESKEEGEFLEGGTRVMEVNLGTDSEIGKCSGAAESKEEGSWAGNAQNVGIKSAVEVSSLVEGSTGGETQVAVEKVAVVTGKERLEGGLEKECIEKVGMDVVKDVNSQEVGVSDNEVGNQGVENVGGSPAVFGSSVVDTQAIAVEKSEVVEEAMDQANETNENEGALLQDSETQKVCVLHDEVSNPGTKTAGAPSSIIKEGSNVENQGIEEEAVVMVDDGNLNPKIETVFDGAHGSDSVEGVISSSEKDSVAIEKDAITNATSKCFDGQIDEEVASMDNEEITYPNIEGMDTDAFNENFCFSVEELQATVETANGSTENHYDAFADLQSSQQPTQVVVGGEVGASENMVLLNSEDEKKLVIEEWSDQSMPHDSAHVGSTVDAEMGDDEKVAGAEQASMLKEQGKVETANKNAETHCTKDLDFITCRQSAPAVGDEIAEMADKVRSDANFGGPVDMHLDGMLSSSGNEQHIKTETDSMEIDTHTTSTDKDKVNSTVNVSDPAEKDHEWKVKECIDKNAACDPDQDDPNMGQLMDVQEQVACVEQLGREEMKVVEQNSEAETVCASREQDTLLIDGEQTAIADYDLTLNPGTGLEGPPEGDRNLTVEEDLDDSDVSEIESSAATETVVEEHDAFLEGEFTVSDLVWGKVRSHPWWPGQIFDPSAASEKAVKSHFSQVEKQSNSEAFQNAVDCALEEFSRRVEFGLACSCIPKDTYNKLKFQIVENTGIRQEASVRDGVDKSVVADLFEPGKLVGYMKALAQFPAGGADRLELVIASSQLLAFYRLKGYSQLPEFQFCGGLLENLGTLEFTDEVIEHTHPFYKDDGQILSGQELLHAQRSSYHKRKHNLKDTVYPRKKEKSLSELMGDSWDCLDDEIGPDGKANNKLVSPSSGKKWKVFDSFPDDLAMAEGRKTISLAKVSTTAPSFPKPSFKIGECIRRVASQMTGSTSILKSNNMKQDGSSDGLVGDGSDVLFQHSEDAETRRTIVPTEYSSLDELLSQLHLAAQEPFKGYSFLTIIINFFSDFRNSVIMEQREKVGGKRRQAFHSIGGSPETFEFEDMNDTYWTDRVIQNGSEEQPSRKSRKRDNQLVSMDQDKALNKSNSRKRYSDGNYGLSAENPAGYVDENAPAELVMHFPVVDCVPSEISLNKMFRRFGPLKESETEVDKDTNRARVVFKKCSDAEAAYGSAPKFNIFGSILVNYQLNYTISVPFKSQPMITLQGEEDATLFLQY</sequence>
<protein>
    <recommendedName>
        <fullName evidence="2">PWWP domain-containing protein</fullName>
    </recommendedName>
</protein>
<dbReference type="PROSITE" id="PS50812">
    <property type="entry name" value="PWWP"/>
    <property type="match status" value="1"/>
</dbReference>
<reference evidence="3 4" key="1">
    <citation type="journal article" date="2020" name="Mol. Plant">
        <title>The Chromosome-Based Rubber Tree Genome Provides New Insights into Spurge Genome Evolution and Rubber Biosynthesis.</title>
        <authorList>
            <person name="Liu J."/>
            <person name="Shi C."/>
            <person name="Shi C.C."/>
            <person name="Li W."/>
            <person name="Zhang Q.J."/>
            <person name="Zhang Y."/>
            <person name="Li K."/>
            <person name="Lu H.F."/>
            <person name="Shi C."/>
            <person name="Zhu S.T."/>
            <person name="Xiao Z.Y."/>
            <person name="Nan H."/>
            <person name="Yue Y."/>
            <person name="Zhu X.G."/>
            <person name="Wu Y."/>
            <person name="Hong X.N."/>
            <person name="Fan G.Y."/>
            <person name="Tong Y."/>
            <person name="Zhang D."/>
            <person name="Mao C.L."/>
            <person name="Liu Y.L."/>
            <person name="Hao S.J."/>
            <person name="Liu W.Q."/>
            <person name="Lv M.Q."/>
            <person name="Zhang H.B."/>
            <person name="Liu Y."/>
            <person name="Hu-Tang G.R."/>
            <person name="Wang J.P."/>
            <person name="Wang J.H."/>
            <person name="Sun Y.H."/>
            <person name="Ni S.B."/>
            <person name="Chen W.B."/>
            <person name="Zhang X.C."/>
            <person name="Jiao Y.N."/>
            <person name="Eichler E.E."/>
            <person name="Li G.H."/>
            <person name="Liu X."/>
            <person name="Gao L.Z."/>
        </authorList>
    </citation>
    <scope>NUCLEOTIDE SEQUENCE [LARGE SCALE GENOMIC DNA]</scope>
    <source>
        <strain evidence="4">cv. GT1</strain>
        <tissue evidence="3">Leaf</tissue>
    </source>
</reference>
<dbReference type="CDD" id="cd05162">
    <property type="entry name" value="PWWP"/>
    <property type="match status" value="1"/>
</dbReference>
<feature type="compositionally biased region" description="Basic and acidic residues" evidence="1">
    <location>
        <begin position="17"/>
        <end position="29"/>
    </location>
</feature>
<accession>A0A6A6MZP1</accession>
<feature type="region of interest" description="Disordered" evidence="1">
    <location>
        <begin position="675"/>
        <end position="695"/>
    </location>
</feature>
<feature type="region of interest" description="Disordered" evidence="1">
    <location>
        <begin position="1"/>
        <end position="36"/>
    </location>
</feature>
<keyword evidence="4" id="KW-1185">Reference proteome</keyword>
<gene>
    <name evidence="3" type="ORF">GH714_009171</name>
</gene>
<dbReference type="Gene3D" id="2.30.30.140">
    <property type="match status" value="1"/>
</dbReference>
<evidence type="ECO:0000256" key="1">
    <source>
        <dbReference type="SAM" id="MobiDB-lite"/>
    </source>
</evidence>
<dbReference type="InterPro" id="IPR053063">
    <property type="entry name" value="PWWP_domain_containing_PDP"/>
</dbReference>
<feature type="region of interest" description="Disordered" evidence="1">
    <location>
        <begin position="1262"/>
        <end position="1304"/>
    </location>
</feature>
<feature type="compositionally biased region" description="Basic and acidic residues" evidence="1">
    <location>
        <begin position="675"/>
        <end position="685"/>
    </location>
</feature>
<comment type="caution">
    <text evidence="3">The sequence shown here is derived from an EMBL/GenBank/DDBJ whole genome shotgun (WGS) entry which is preliminary data.</text>
</comment>
<dbReference type="PANTHER" id="PTHR42851:SF4">
    <property type="entry name" value="PWWP DOMAIN-CONTAINING PROTEIN"/>
    <property type="match status" value="1"/>
</dbReference>
<dbReference type="PANTHER" id="PTHR42851">
    <property type="entry name" value="ALDOLASE-RELATED"/>
    <property type="match status" value="1"/>
</dbReference>
<feature type="compositionally biased region" description="Basic and acidic residues" evidence="1">
    <location>
        <begin position="100"/>
        <end position="120"/>
    </location>
</feature>
<dbReference type="Pfam" id="PF00855">
    <property type="entry name" value="PWWP"/>
    <property type="match status" value="1"/>
</dbReference>
<feature type="domain" description="PWWP" evidence="2">
    <location>
        <begin position="833"/>
        <end position="895"/>
    </location>
</feature>
<dbReference type="Proteomes" id="UP000467840">
    <property type="component" value="Chromosome 10"/>
</dbReference>
<dbReference type="SUPFAM" id="SSF63748">
    <property type="entry name" value="Tudor/PWWP/MBT"/>
    <property type="match status" value="1"/>
</dbReference>
<evidence type="ECO:0000259" key="2">
    <source>
        <dbReference type="PROSITE" id="PS50812"/>
    </source>
</evidence>
<organism evidence="3 4">
    <name type="scientific">Hevea brasiliensis</name>
    <name type="common">Para rubber tree</name>
    <name type="synonym">Siphonia brasiliensis</name>
    <dbReference type="NCBI Taxonomy" id="3981"/>
    <lineage>
        <taxon>Eukaryota</taxon>
        <taxon>Viridiplantae</taxon>
        <taxon>Streptophyta</taxon>
        <taxon>Embryophyta</taxon>
        <taxon>Tracheophyta</taxon>
        <taxon>Spermatophyta</taxon>
        <taxon>Magnoliopsida</taxon>
        <taxon>eudicotyledons</taxon>
        <taxon>Gunneridae</taxon>
        <taxon>Pentapetalae</taxon>
        <taxon>rosids</taxon>
        <taxon>fabids</taxon>
        <taxon>Malpighiales</taxon>
        <taxon>Euphorbiaceae</taxon>
        <taxon>Crotonoideae</taxon>
        <taxon>Micrandreae</taxon>
        <taxon>Hevea</taxon>
    </lineage>
</organism>
<dbReference type="InterPro" id="IPR000313">
    <property type="entry name" value="PWWP_dom"/>
</dbReference>
<proteinExistence type="predicted"/>
<evidence type="ECO:0000313" key="4">
    <source>
        <dbReference type="Proteomes" id="UP000467840"/>
    </source>
</evidence>
<name>A0A6A6MZP1_HEVBR</name>
<evidence type="ECO:0000313" key="3">
    <source>
        <dbReference type="EMBL" id="KAF2318587.1"/>
    </source>
</evidence>
<feature type="region of interest" description="Disordered" evidence="1">
    <location>
        <begin position="98"/>
        <end position="136"/>
    </location>
</feature>
<dbReference type="EMBL" id="JAAGAX010000003">
    <property type="protein sequence ID" value="KAF2318587.1"/>
    <property type="molecule type" value="Genomic_DNA"/>
</dbReference>